<proteinExistence type="predicted"/>
<gene>
    <name evidence="1" type="ORF">BHR79_08215</name>
    <name evidence="2" type="ORF">EFE40_09430</name>
</gene>
<dbReference type="EMBL" id="RJJG01000007">
    <property type="protein sequence ID" value="RNI07755.1"/>
    <property type="molecule type" value="Genomic_DNA"/>
</dbReference>
<reference evidence="2 4" key="2">
    <citation type="submission" date="2018-10" db="EMBL/GenBank/DDBJ databases">
        <title>Cultivation of a novel Methanohalophilus strain from Kebrit Deep of the Red Sea and a genomic comparison of members of the genus Methanohalophilus.</title>
        <authorList>
            <person name="Guan Y."/>
            <person name="Ngugi D.K."/>
            <person name="Stingl U."/>
        </authorList>
    </citation>
    <scope>NUCLEOTIDE SEQUENCE [LARGE SCALE GENOMIC DNA]</scope>
    <source>
        <strain evidence="2 4">DSM 3094</strain>
    </source>
</reference>
<name>A0A1L3Q3N6_9EURY</name>
<evidence type="ECO:0000313" key="2">
    <source>
        <dbReference type="EMBL" id="RNI07755.1"/>
    </source>
</evidence>
<evidence type="ECO:0000313" key="1">
    <source>
        <dbReference type="EMBL" id="APH39465.1"/>
    </source>
</evidence>
<dbReference type="Proteomes" id="UP000267921">
    <property type="component" value="Unassembled WGS sequence"/>
</dbReference>
<keyword evidence="3" id="KW-1185">Reference proteome</keyword>
<dbReference type="KEGG" id="mhaz:BHR79_08215"/>
<evidence type="ECO:0000313" key="4">
    <source>
        <dbReference type="Proteomes" id="UP000267921"/>
    </source>
</evidence>
<dbReference type="AlphaFoldDB" id="A0A1L3Q3N6"/>
<evidence type="ECO:0000313" key="3">
    <source>
        <dbReference type="Proteomes" id="UP000186879"/>
    </source>
</evidence>
<dbReference type="STRING" id="2177.BHR79_08215"/>
<reference evidence="1 3" key="1">
    <citation type="submission" date="2016-10" db="EMBL/GenBank/DDBJ databases">
        <title>Methanohalophilus halophilus.</title>
        <authorList>
            <person name="L'haridon S."/>
        </authorList>
    </citation>
    <scope>NUCLEOTIDE SEQUENCE [LARGE SCALE GENOMIC DNA]</scope>
    <source>
        <strain evidence="1 3">Z-7982</strain>
    </source>
</reference>
<sequence length="79" mass="9152">MTCFKKLDASIEFNLLVLHFETNISFIWNLIEGMIQSNKGTRPLLCLILNGRKGILQGQFAVDFLTKKYLSLKPMLYNR</sequence>
<accession>A0A1L3Q3N6</accession>
<dbReference type="EMBL" id="CP017921">
    <property type="protein sequence ID" value="APH39465.1"/>
    <property type="molecule type" value="Genomic_DNA"/>
</dbReference>
<organism evidence="1 3">
    <name type="scientific">Methanohalophilus halophilus</name>
    <dbReference type="NCBI Taxonomy" id="2177"/>
    <lineage>
        <taxon>Archaea</taxon>
        <taxon>Methanobacteriati</taxon>
        <taxon>Methanobacteriota</taxon>
        <taxon>Stenosarchaea group</taxon>
        <taxon>Methanomicrobia</taxon>
        <taxon>Methanosarcinales</taxon>
        <taxon>Methanosarcinaceae</taxon>
        <taxon>Methanohalophilus</taxon>
    </lineage>
</organism>
<protein>
    <submittedName>
        <fullName evidence="1">Uncharacterized protein</fullName>
    </submittedName>
</protein>
<dbReference type="Proteomes" id="UP000186879">
    <property type="component" value="Chromosome"/>
</dbReference>